<dbReference type="InterPro" id="IPR007272">
    <property type="entry name" value="Sulf_transp_TsuA/YedE"/>
</dbReference>
<feature type="transmembrane region" description="Helical" evidence="8">
    <location>
        <begin position="185"/>
        <end position="204"/>
    </location>
</feature>
<evidence type="ECO:0000256" key="1">
    <source>
        <dbReference type="ARBA" id="ARBA00004429"/>
    </source>
</evidence>
<feature type="transmembrane region" description="Helical" evidence="8">
    <location>
        <begin position="281"/>
        <end position="302"/>
    </location>
</feature>
<proteinExistence type="predicted"/>
<evidence type="ECO:0000256" key="3">
    <source>
        <dbReference type="ARBA" id="ARBA00022475"/>
    </source>
</evidence>
<evidence type="ECO:0000256" key="7">
    <source>
        <dbReference type="ARBA" id="ARBA00023136"/>
    </source>
</evidence>
<feature type="transmembrane region" description="Helical" evidence="8">
    <location>
        <begin position="349"/>
        <end position="368"/>
    </location>
</feature>
<dbReference type="EMBL" id="FPHT01000292">
    <property type="protein sequence ID" value="SFV82968.1"/>
    <property type="molecule type" value="Genomic_DNA"/>
</dbReference>
<dbReference type="AlphaFoldDB" id="A0A1W1DP06"/>
<keyword evidence="7 8" id="KW-0472">Membrane</keyword>
<evidence type="ECO:0000256" key="6">
    <source>
        <dbReference type="ARBA" id="ARBA00022989"/>
    </source>
</evidence>
<organism evidence="9">
    <name type="scientific">hydrothermal vent metagenome</name>
    <dbReference type="NCBI Taxonomy" id="652676"/>
    <lineage>
        <taxon>unclassified sequences</taxon>
        <taxon>metagenomes</taxon>
        <taxon>ecological metagenomes</taxon>
    </lineage>
</organism>
<sequence length="407" mass="44484">MELELYQNMLMLIFATTFIMGWVVSKTDFCTMGAVSDWVNMGSTARFKSWMLAAVSALFLVTLLTYTELIDSSLTQSNDTASPPYNTPTFAWLRYLIGGLIFGIGMTIGSGCGNKTLVRIGAGNLKSVIIFAMMAFGAYLMMFTDFMYTFFLQWTSVLDVDLTEYDINSQDLGALTAHVIQTDVLNTKLILGFVISIAALLYLFRTEDFRKDKHNILAGLTIGICVAIAWYISSGPMGQELLEEAEMMDAKPYALGAQSLTFVAPSGHFSALVSSTFDSTYITFALIAGLGVLVGSFFYAILNQSFRLEWFNSVSDLINHIISGLLMGIGGVLGMGCTIGQGVTGVSTLSLGSLIVLGSIVFGSALTMKIRYYQLVYEDEANLYTATMASLADLKCIPNKWRCLDHV</sequence>
<feature type="transmembrane region" description="Helical" evidence="8">
    <location>
        <begin position="50"/>
        <end position="70"/>
    </location>
</feature>
<keyword evidence="6 8" id="KW-1133">Transmembrane helix</keyword>
<keyword evidence="2" id="KW-0813">Transport</keyword>
<keyword evidence="5 8" id="KW-0812">Transmembrane</keyword>
<feature type="transmembrane region" description="Helical" evidence="8">
    <location>
        <begin position="6"/>
        <end position="24"/>
    </location>
</feature>
<dbReference type="PANTHER" id="PTHR30574:SF1">
    <property type="entry name" value="SULPHUR TRANSPORT DOMAIN-CONTAINING PROTEIN"/>
    <property type="match status" value="1"/>
</dbReference>
<name>A0A1W1DP06_9ZZZZ</name>
<feature type="transmembrane region" description="Helical" evidence="8">
    <location>
        <begin position="322"/>
        <end position="343"/>
    </location>
</feature>
<dbReference type="PANTHER" id="PTHR30574">
    <property type="entry name" value="INNER MEMBRANE PROTEIN YEDE"/>
    <property type="match status" value="1"/>
</dbReference>
<feature type="transmembrane region" description="Helical" evidence="8">
    <location>
        <begin position="216"/>
        <end position="233"/>
    </location>
</feature>
<feature type="transmembrane region" description="Helical" evidence="8">
    <location>
        <begin position="128"/>
        <end position="151"/>
    </location>
</feature>
<evidence type="ECO:0000256" key="2">
    <source>
        <dbReference type="ARBA" id="ARBA00022448"/>
    </source>
</evidence>
<reference evidence="9" key="1">
    <citation type="submission" date="2016-10" db="EMBL/GenBank/DDBJ databases">
        <authorList>
            <person name="de Groot N.N."/>
        </authorList>
    </citation>
    <scope>NUCLEOTIDE SEQUENCE</scope>
</reference>
<protein>
    <submittedName>
        <fullName evidence="9">PROBABLE TRANSMEMBRANE PROTEIN</fullName>
    </submittedName>
</protein>
<evidence type="ECO:0000256" key="4">
    <source>
        <dbReference type="ARBA" id="ARBA00022519"/>
    </source>
</evidence>
<gene>
    <name evidence="9" type="ORF">MNB_SUP05-12-751</name>
</gene>
<evidence type="ECO:0000256" key="8">
    <source>
        <dbReference type="SAM" id="Phobius"/>
    </source>
</evidence>
<evidence type="ECO:0000256" key="5">
    <source>
        <dbReference type="ARBA" id="ARBA00022692"/>
    </source>
</evidence>
<keyword evidence="3" id="KW-1003">Cell membrane</keyword>
<keyword evidence="4" id="KW-0997">Cell inner membrane</keyword>
<comment type="subcellular location">
    <subcellularLocation>
        <location evidence="1">Cell inner membrane</location>
        <topology evidence="1">Multi-pass membrane protein</topology>
    </subcellularLocation>
</comment>
<accession>A0A1W1DP06</accession>
<dbReference type="GO" id="GO:0005886">
    <property type="term" value="C:plasma membrane"/>
    <property type="evidence" value="ECO:0007669"/>
    <property type="project" value="UniProtKB-SubCell"/>
</dbReference>
<feature type="transmembrane region" description="Helical" evidence="8">
    <location>
        <begin position="90"/>
        <end position="108"/>
    </location>
</feature>
<dbReference type="Pfam" id="PF04143">
    <property type="entry name" value="Sulf_transp"/>
    <property type="match status" value="1"/>
</dbReference>
<evidence type="ECO:0000313" key="9">
    <source>
        <dbReference type="EMBL" id="SFV82968.1"/>
    </source>
</evidence>